<dbReference type="EMBL" id="FUWM01000032">
    <property type="protein sequence ID" value="SKA06584.1"/>
    <property type="molecule type" value="Genomic_DNA"/>
</dbReference>
<evidence type="ECO:0000313" key="1">
    <source>
        <dbReference type="EMBL" id="SKA06584.1"/>
    </source>
</evidence>
<dbReference type="RefSeq" id="WP_159442966.1">
    <property type="nucleotide sequence ID" value="NZ_FUWM01000032.1"/>
</dbReference>
<protein>
    <submittedName>
        <fullName evidence="1">Uncharacterized protein</fullName>
    </submittedName>
</protein>
<reference evidence="2" key="1">
    <citation type="submission" date="2017-02" db="EMBL/GenBank/DDBJ databases">
        <authorList>
            <person name="Varghese N."/>
            <person name="Submissions S."/>
        </authorList>
    </citation>
    <scope>NUCLEOTIDE SEQUENCE [LARGE SCALE GENOMIC DNA]</scope>
    <source>
        <strain evidence="2">ATCC BAA-73</strain>
    </source>
</reference>
<dbReference type="Proteomes" id="UP000190625">
    <property type="component" value="Unassembled WGS sequence"/>
</dbReference>
<organism evidence="1 2">
    <name type="scientific">Selenihalanaerobacter shriftii</name>
    <dbReference type="NCBI Taxonomy" id="142842"/>
    <lineage>
        <taxon>Bacteria</taxon>
        <taxon>Bacillati</taxon>
        <taxon>Bacillota</taxon>
        <taxon>Clostridia</taxon>
        <taxon>Halanaerobiales</taxon>
        <taxon>Halobacteroidaceae</taxon>
        <taxon>Selenihalanaerobacter</taxon>
    </lineage>
</organism>
<dbReference type="STRING" id="142842.SAMN02745118_02670"/>
<accession>A0A1T4QSC4</accession>
<dbReference type="AlphaFoldDB" id="A0A1T4QSC4"/>
<evidence type="ECO:0000313" key="2">
    <source>
        <dbReference type="Proteomes" id="UP000190625"/>
    </source>
</evidence>
<proteinExistence type="predicted"/>
<name>A0A1T4QSC4_9FIRM</name>
<gene>
    <name evidence="1" type="ORF">SAMN02745118_02670</name>
</gene>
<sequence>MMVKVLAIKGSSRQKLSVIYLKNPIPESNLNDLCVVLDGFPQSISIQAKAIEIW</sequence>
<keyword evidence="2" id="KW-1185">Reference proteome</keyword>
<dbReference type="OrthoDB" id="2112057at2"/>